<comment type="caution">
    <text evidence="2">The sequence shown here is derived from an EMBL/GenBank/DDBJ whole genome shotgun (WGS) entry which is preliminary data.</text>
</comment>
<evidence type="ECO:0000313" key="3">
    <source>
        <dbReference type="Proteomes" id="UP001183202"/>
    </source>
</evidence>
<keyword evidence="3" id="KW-1185">Reference proteome</keyword>
<dbReference type="RefSeq" id="WP_311559632.1">
    <property type="nucleotide sequence ID" value="NZ_JAVREJ010000026.1"/>
</dbReference>
<name>A0ABU2NGV1_9PSEU</name>
<accession>A0ABU2NGV1</accession>
<protein>
    <submittedName>
        <fullName evidence="2">VOC family protein</fullName>
    </submittedName>
</protein>
<feature type="domain" description="Glyoxalase-like" evidence="1">
    <location>
        <begin position="5"/>
        <end position="131"/>
    </location>
</feature>
<sequence>MRLELDHVMVFVPDPDAIEPGWFPGCTYEPGQRHTGQGTRNRRVVFPDNYVELVWIDDADAHERTGLRFGPRCARRAGACPFGVVLRGVVPEQDRARFAGYVVPAGGPSLLLLRAALDRPELPFVAVGESDGVPTPRPRDRFDPAFLQQPGGARGIRRATIRNQVLPDLGSLRSHEVTFADSEPELRLEIDGVTEPWSVGASH</sequence>
<reference evidence="3" key="1">
    <citation type="submission" date="2023-07" db="EMBL/GenBank/DDBJ databases">
        <title>30 novel species of actinomycetes from the DSMZ collection.</title>
        <authorList>
            <person name="Nouioui I."/>
        </authorList>
    </citation>
    <scope>NUCLEOTIDE SEQUENCE [LARGE SCALE GENOMIC DNA]</scope>
    <source>
        <strain evidence="3">DSM 45834</strain>
    </source>
</reference>
<dbReference type="InterPro" id="IPR029068">
    <property type="entry name" value="Glyas_Bleomycin-R_OHBP_Dase"/>
</dbReference>
<gene>
    <name evidence="2" type="ORF">RM445_26760</name>
</gene>
<dbReference type="Pfam" id="PF13468">
    <property type="entry name" value="Glyoxalase_3"/>
    <property type="match status" value="1"/>
</dbReference>
<dbReference type="InterPro" id="IPR025870">
    <property type="entry name" value="Glyoxalase-like_dom"/>
</dbReference>
<dbReference type="Gene3D" id="3.10.180.10">
    <property type="entry name" value="2,3-Dihydroxybiphenyl 1,2-Dioxygenase, domain 1"/>
    <property type="match status" value="1"/>
</dbReference>
<evidence type="ECO:0000313" key="2">
    <source>
        <dbReference type="EMBL" id="MDT0353119.1"/>
    </source>
</evidence>
<organism evidence="2 3">
    <name type="scientific">Pseudonocardia charpentierae</name>
    <dbReference type="NCBI Taxonomy" id="3075545"/>
    <lineage>
        <taxon>Bacteria</taxon>
        <taxon>Bacillati</taxon>
        <taxon>Actinomycetota</taxon>
        <taxon>Actinomycetes</taxon>
        <taxon>Pseudonocardiales</taxon>
        <taxon>Pseudonocardiaceae</taxon>
        <taxon>Pseudonocardia</taxon>
    </lineage>
</organism>
<dbReference type="Proteomes" id="UP001183202">
    <property type="component" value="Unassembled WGS sequence"/>
</dbReference>
<proteinExistence type="predicted"/>
<evidence type="ECO:0000259" key="1">
    <source>
        <dbReference type="Pfam" id="PF13468"/>
    </source>
</evidence>
<dbReference type="EMBL" id="JAVREJ010000026">
    <property type="protein sequence ID" value="MDT0353119.1"/>
    <property type="molecule type" value="Genomic_DNA"/>
</dbReference>